<organism evidence="1 2">
    <name type="scientific">Rhizopogon vinicolor AM-OR11-026</name>
    <dbReference type="NCBI Taxonomy" id="1314800"/>
    <lineage>
        <taxon>Eukaryota</taxon>
        <taxon>Fungi</taxon>
        <taxon>Dikarya</taxon>
        <taxon>Basidiomycota</taxon>
        <taxon>Agaricomycotina</taxon>
        <taxon>Agaricomycetes</taxon>
        <taxon>Agaricomycetidae</taxon>
        <taxon>Boletales</taxon>
        <taxon>Suillineae</taxon>
        <taxon>Rhizopogonaceae</taxon>
        <taxon>Rhizopogon</taxon>
    </lineage>
</organism>
<feature type="non-terminal residue" evidence="1">
    <location>
        <position position="1"/>
    </location>
</feature>
<dbReference type="InParanoid" id="A0A1B7MH09"/>
<reference evidence="1 2" key="1">
    <citation type="submission" date="2016-06" db="EMBL/GenBank/DDBJ databases">
        <title>Comparative genomics of the ectomycorrhizal sister species Rhizopogon vinicolor and Rhizopogon vesiculosus (Basidiomycota: Boletales) reveals a divergence of the mating type B locus.</title>
        <authorList>
            <consortium name="DOE Joint Genome Institute"/>
            <person name="Mujic A.B."/>
            <person name="Kuo A."/>
            <person name="Tritt A."/>
            <person name="Lipzen A."/>
            <person name="Chen C."/>
            <person name="Johnson J."/>
            <person name="Sharma A."/>
            <person name="Barry K."/>
            <person name="Grigoriev I.V."/>
            <person name="Spatafora J.W."/>
        </authorList>
    </citation>
    <scope>NUCLEOTIDE SEQUENCE [LARGE SCALE GENOMIC DNA]</scope>
    <source>
        <strain evidence="1 2">AM-OR11-026</strain>
    </source>
</reference>
<sequence length="76" mass="8787">DNGTPFVAALDWLESKHHIWHIRISAYNSKANGIVEHQHHTIRDSLVKACDGDITQWPTLMPHIFWADRITTRKST</sequence>
<accession>A0A1B7MH09</accession>
<name>A0A1B7MH09_9AGAM</name>
<dbReference type="InterPro" id="IPR012337">
    <property type="entry name" value="RNaseH-like_sf"/>
</dbReference>
<dbReference type="Proteomes" id="UP000092154">
    <property type="component" value="Unassembled WGS sequence"/>
</dbReference>
<proteinExistence type="predicted"/>
<evidence type="ECO:0000313" key="1">
    <source>
        <dbReference type="EMBL" id="OAX31891.1"/>
    </source>
</evidence>
<dbReference type="AlphaFoldDB" id="A0A1B7MH09"/>
<protein>
    <recommendedName>
        <fullName evidence="3">Integrase catalytic domain-containing protein</fullName>
    </recommendedName>
</protein>
<dbReference type="Gene3D" id="3.30.420.10">
    <property type="entry name" value="Ribonuclease H-like superfamily/Ribonuclease H"/>
    <property type="match status" value="1"/>
</dbReference>
<evidence type="ECO:0000313" key="2">
    <source>
        <dbReference type="Proteomes" id="UP000092154"/>
    </source>
</evidence>
<dbReference type="EMBL" id="KV449196">
    <property type="protein sequence ID" value="OAX31891.1"/>
    <property type="molecule type" value="Genomic_DNA"/>
</dbReference>
<gene>
    <name evidence="1" type="ORF">K503DRAFT_674618</name>
</gene>
<dbReference type="InterPro" id="IPR036397">
    <property type="entry name" value="RNaseH_sf"/>
</dbReference>
<keyword evidence="2" id="KW-1185">Reference proteome</keyword>
<dbReference type="GO" id="GO:0003676">
    <property type="term" value="F:nucleic acid binding"/>
    <property type="evidence" value="ECO:0007669"/>
    <property type="project" value="InterPro"/>
</dbReference>
<dbReference type="OrthoDB" id="444848at2759"/>
<evidence type="ECO:0008006" key="3">
    <source>
        <dbReference type="Google" id="ProtNLM"/>
    </source>
</evidence>
<dbReference type="STRING" id="1314800.A0A1B7MH09"/>
<dbReference type="SUPFAM" id="SSF53098">
    <property type="entry name" value="Ribonuclease H-like"/>
    <property type="match status" value="1"/>
</dbReference>
<feature type="non-terminal residue" evidence="1">
    <location>
        <position position="76"/>
    </location>
</feature>